<comment type="caution">
    <text evidence="2">The sequence shown here is derived from an EMBL/GenBank/DDBJ whole genome shotgun (WGS) entry which is preliminary data.</text>
</comment>
<evidence type="ECO:0000256" key="1">
    <source>
        <dbReference type="SAM" id="MobiDB-lite"/>
    </source>
</evidence>
<keyword evidence="3" id="KW-1185">Reference proteome</keyword>
<evidence type="ECO:0000313" key="3">
    <source>
        <dbReference type="Proteomes" id="UP000807371"/>
    </source>
</evidence>
<feature type="compositionally biased region" description="Polar residues" evidence="1">
    <location>
        <begin position="66"/>
        <end position="75"/>
    </location>
</feature>
<feature type="region of interest" description="Disordered" evidence="1">
    <location>
        <begin position="47"/>
        <end position="75"/>
    </location>
</feature>
<gene>
    <name evidence="2" type="ORF">IHE55_23940</name>
</gene>
<proteinExistence type="predicted"/>
<organism evidence="2 3">
    <name type="scientific">Streptomyces pactum</name>
    <dbReference type="NCBI Taxonomy" id="68249"/>
    <lineage>
        <taxon>Bacteria</taxon>
        <taxon>Bacillati</taxon>
        <taxon>Actinomycetota</taxon>
        <taxon>Actinomycetes</taxon>
        <taxon>Kitasatosporales</taxon>
        <taxon>Streptomycetaceae</taxon>
        <taxon>Streptomyces</taxon>
    </lineage>
</organism>
<reference evidence="2 3" key="1">
    <citation type="submission" date="2020-09" db="EMBL/GenBank/DDBJ databases">
        <title>Biosynthesis of the nuclear factor of activated T cells inhibitor NFAT-133 and its congeners in Streptomyces pactum.</title>
        <authorList>
            <person name="Zhou W."/>
            <person name="Posri P."/>
            <person name="Abugrain M.E."/>
            <person name="Weisberg A.J."/>
            <person name="Chang J.H."/>
            <person name="Mahmud T."/>
        </authorList>
    </citation>
    <scope>NUCLEOTIDE SEQUENCE [LARGE SCALE GENOMIC DNA]</scope>
    <source>
        <strain evidence="2 3">ATCC 27456</strain>
    </source>
</reference>
<name>A0ABS0NR22_9ACTN</name>
<accession>A0ABS0NR22</accession>
<sequence>MTALAGPLIAVVLLTGCAESDKSELVTWTDEHGRACTGSVVIDADDGDREMSSLDCDYPPAGTRPGRSTTTPVPR</sequence>
<evidence type="ECO:0008006" key="4">
    <source>
        <dbReference type="Google" id="ProtNLM"/>
    </source>
</evidence>
<dbReference type="EMBL" id="JACYXC010000001">
    <property type="protein sequence ID" value="MBH5337655.1"/>
    <property type="molecule type" value="Genomic_DNA"/>
</dbReference>
<dbReference type="Proteomes" id="UP000807371">
    <property type="component" value="Unassembled WGS sequence"/>
</dbReference>
<protein>
    <recommendedName>
        <fullName evidence="4">Secreted protein</fullName>
    </recommendedName>
</protein>
<evidence type="ECO:0000313" key="2">
    <source>
        <dbReference type="EMBL" id="MBH5337655.1"/>
    </source>
</evidence>